<organism evidence="1 2">
    <name type="scientific">Brachionus plicatilis</name>
    <name type="common">Marine rotifer</name>
    <name type="synonym">Brachionus muelleri</name>
    <dbReference type="NCBI Taxonomy" id="10195"/>
    <lineage>
        <taxon>Eukaryota</taxon>
        <taxon>Metazoa</taxon>
        <taxon>Spiralia</taxon>
        <taxon>Gnathifera</taxon>
        <taxon>Rotifera</taxon>
        <taxon>Eurotatoria</taxon>
        <taxon>Monogononta</taxon>
        <taxon>Pseudotrocha</taxon>
        <taxon>Ploima</taxon>
        <taxon>Brachionidae</taxon>
        <taxon>Brachionus</taxon>
    </lineage>
</organism>
<reference evidence="1 2" key="1">
    <citation type="journal article" date="2018" name="Sci. Rep.">
        <title>Genomic signatures of local adaptation to the degree of environmental predictability in rotifers.</title>
        <authorList>
            <person name="Franch-Gras L."/>
            <person name="Hahn C."/>
            <person name="Garcia-Roger E.M."/>
            <person name="Carmona M.J."/>
            <person name="Serra M."/>
            <person name="Gomez A."/>
        </authorList>
    </citation>
    <scope>NUCLEOTIDE SEQUENCE [LARGE SCALE GENOMIC DNA]</scope>
    <source>
        <strain evidence="1">HYR1</strain>
    </source>
</reference>
<keyword evidence="2" id="KW-1185">Reference proteome</keyword>
<dbReference type="AlphaFoldDB" id="A0A3M7RCL8"/>
<comment type="caution">
    <text evidence="1">The sequence shown here is derived from an EMBL/GenBank/DDBJ whole genome shotgun (WGS) entry which is preliminary data.</text>
</comment>
<evidence type="ECO:0000313" key="1">
    <source>
        <dbReference type="EMBL" id="RNA21332.1"/>
    </source>
</evidence>
<protein>
    <submittedName>
        <fullName evidence="1">Uncharacterized protein</fullName>
    </submittedName>
</protein>
<proteinExistence type="predicted"/>
<accession>A0A3M7RCL8</accession>
<gene>
    <name evidence="1" type="ORF">BpHYR1_028643</name>
</gene>
<dbReference type="Proteomes" id="UP000276133">
    <property type="component" value="Unassembled WGS sequence"/>
</dbReference>
<evidence type="ECO:0000313" key="2">
    <source>
        <dbReference type="Proteomes" id="UP000276133"/>
    </source>
</evidence>
<dbReference type="EMBL" id="REGN01003695">
    <property type="protein sequence ID" value="RNA21332.1"/>
    <property type="molecule type" value="Genomic_DNA"/>
</dbReference>
<sequence>MFLIFYNLAAIGTNKMCKTHYYSRLTNSNNIVHNFFSNNNVLTDVVFILIKKYQSILKAKLSFDEIIVWLQKYDAIQQIKTSTKVSINRIVNLEAFHF</sequence>
<name>A0A3M7RCL8_BRAPC</name>